<keyword evidence="1" id="KW-1133">Transmembrane helix</keyword>
<feature type="transmembrane region" description="Helical" evidence="1">
    <location>
        <begin position="87"/>
        <end position="107"/>
    </location>
</feature>
<keyword evidence="3" id="KW-1185">Reference proteome</keyword>
<sequence length="520" mass="56594">MNARKTSGDVLADMYIREMDSVRLTEERKRQLALSLGKALESDGEAASSGGEGADRPPLRSAKTPYFAEAVPANGGRSSHFRKVRRTAVFLAAAFIVLCGFVTARYGQEVWREWFGTDAAADRLESVSAAADYGSVHMEVPSVVADANGLYLLLQIRDAEGRIDGPVDLFSVGTWVNGENPSSEEQTVSFDEGTGTANVVLKIDGEFPVGAEGEVTLTNIRDAPRNQECSVDIGSLAAVPDVGASAFAKRPDRSDSLPLDQLEGLIEWSAAMPEPGDDASVQELFVAQTMEVPIAGDERLSVVGAGYRDGELHVLVRNKAEGLTFAQLLLRSQESGEWLWPAFGIDYCYGEDWPVREVRPDDVYEVPEKMYSDFTFKVDKEDLADYDLWAQVTLADWEICGQWKATFTVPEISPSDVLTASAAVPDEVLGTIDRVTVTPFSVGLHGEHLVEWTDFAPEVAFAYRDGAVRPYSGIFDSYSQTSEELAEDSSAATLSAIGKIEDFEEIVAIEVNGARINLKD</sequence>
<proteinExistence type="predicted"/>
<dbReference type="HOGENOM" id="CLU_523501_0_0_11"/>
<name>R9L1J9_9ACTN</name>
<dbReference type="STRING" id="1235794.C811_00428"/>
<reference evidence="2 3" key="1">
    <citation type="submission" date="2013-04" db="EMBL/GenBank/DDBJ databases">
        <title>The Genome Sequence of Enterorhabdus caecimuris B7.</title>
        <authorList>
            <consortium name="The Broad Institute Genomics Platform"/>
            <consortium name="The Broad Institute Genome Sequencing Center for Infectious Disease"/>
            <person name="Earl A."/>
            <person name="Xavier R."/>
            <person name="Elson C."/>
            <person name="Duck W."/>
            <person name="Walker B."/>
            <person name="Young S."/>
            <person name="Zeng Q."/>
            <person name="Gargeya S."/>
            <person name="Fitzgerald M."/>
            <person name="Haas B."/>
            <person name="Abouelleil A."/>
            <person name="Allen A.W."/>
            <person name="Alvarado L."/>
            <person name="Arachchi H.M."/>
            <person name="Berlin A.M."/>
            <person name="Chapman S.B."/>
            <person name="Gainer-Dewar J."/>
            <person name="Goldberg J."/>
            <person name="Griggs A."/>
            <person name="Gujja S."/>
            <person name="Hansen M."/>
            <person name="Howarth C."/>
            <person name="Imamovic A."/>
            <person name="Ireland A."/>
            <person name="Larimer J."/>
            <person name="McCowan C."/>
            <person name="Murphy C."/>
            <person name="Pearson M."/>
            <person name="Poon T.W."/>
            <person name="Priest M."/>
            <person name="Roberts A."/>
            <person name="Saif S."/>
            <person name="Shea T."/>
            <person name="Sisk P."/>
            <person name="Sykes S."/>
            <person name="Wortman J."/>
            <person name="Nusbaum C."/>
            <person name="Birren B."/>
        </authorList>
    </citation>
    <scope>NUCLEOTIDE SEQUENCE [LARGE SCALE GENOMIC DNA]</scope>
    <source>
        <strain evidence="2 3">B7</strain>
    </source>
</reference>
<comment type="caution">
    <text evidence="2">The sequence shown here is derived from an EMBL/GenBank/DDBJ whole genome shotgun (WGS) entry which is preliminary data.</text>
</comment>
<gene>
    <name evidence="2" type="ORF">C811_00428</name>
</gene>
<dbReference type="EMBL" id="ASSY01000005">
    <property type="protein sequence ID" value="EOS52398.1"/>
    <property type="molecule type" value="Genomic_DNA"/>
</dbReference>
<evidence type="ECO:0000313" key="3">
    <source>
        <dbReference type="Proteomes" id="UP000014204"/>
    </source>
</evidence>
<evidence type="ECO:0000313" key="2">
    <source>
        <dbReference type="EMBL" id="EOS52398.1"/>
    </source>
</evidence>
<keyword evidence="1" id="KW-0472">Membrane</keyword>
<evidence type="ECO:0000256" key="1">
    <source>
        <dbReference type="SAM" id="Phobius"/>
    </source>
</evidence>
<organism evidence="2 3">
    <name type="scientific">Adlercreutzia caecimuris B7</name>
    <dbReference type="NCBI Taxonomy" id="1235794"/>
    <lineage>
        <taxon>Bacteria</taxon>
        <taxon>Bacillati</taxon>
        <taxon>Actinomycetota</taxon>
        <taxon>Coriobacteriia</taxon>
        <taxon>Eggerthellales</taxon>
        <taxon>Eggerthellaceae</taxon>
        <taxon>Adlercreutzia</taxon>
    </lineage>
</organism>
<dbReference type="Proteomes" id="UP000014204">
    <property type="component" value="Unassembled WGS sequence"/>
</dbReference>
<keyword evidence="1" id="KW-0812">Transmembrane</keyword>
<dbReference type="AlphaFoldDB" id="R9L1J9"/>
<accession>R9L1J9</accession>
<protein>
    <recommendedName>
        <fullName evidence="4">DUF4179 domain-containing protein</fullName>
    </recommendedName>
</protein>
<evidence type="ECO:0008006" key="4">
    <source>
        <dbReference type="Google" id="ProtNLM"/>
    </source>
</evidence>